<evidence type="ECO:0000313" key="1">
    <source>
        <dbReference type="EMBL" id="AVF44795.1"/>
    </source>
</evidence>
<dbReference type="Proteomes" id="UP000237921">
    <property type="component" value="Chromosome"/>
</dbReference>
<accession>A0A2L1VI24</accession>
<evidence type="ECO:0008006" key="3">
    <source>
        <dbReference type="Google" id="ProtNLM"/>
    </source>
</evidence>
<reference evidence="2" key="1">
    <citation type="submission" date="2017-12" db="EMBL/GenBank/DDBJ databases">
        <title>FDA dAtabase for Regulatory Grade micrObial Sequences (FDA-ARGOS): Supporting development and validation of Infectious Disease Dx tests.</title>
        <authorList>
            <person name="Hoffmann M."/>
            <person name="Allard M."/>
            <person name="Evans P."/>
            <person name="Brown E."/>
            <person name="Tallon L."/>
            <person name="Sadzewicz L."/>
            <person name="Sengamalay N."/>
            <person name="Ott S."/>
            <person name="Godinez A."/>
            <person name="Nagaraj S."/>
            <person name="Vavikolanu K."/>
            <person name="Aluvathingal J."/>
            <person name="Nadendla S."/>
            <person name="Sichtig H."/>
        </authorList>
    </citation>
    <scope>NUCLEOTIDE SEQUENCE [LARGE SCALE GENOMIC DNA]</scope>
    <source>
        <strain evidence="2">FDAARGOS_129</strain>
    </source>
</reference>
<organism evidence="1 2">
    <name type="scientific">Acinetobacter nosocomialis</name>
    <dbReference type="NCBI Taxonomy" id="106654"/>
    <lineage>
        <taxon>Bacteria</taxon>
        <taxon>Pseudomonadati</taxon>
        <taxon>Pseudomonadota</taxon>
        <taxon>Gammaproteobacteria</taxon>
        <taxon>Moraxellales</taxon>
        <taxon>Moraxellaceae</taxon>
        <taxon>Acinetobacter</taxon>
        <taxon>Acinetobacter calcoaceticus/baumannii complex</taxon>
    </lineage>
</organism>
<protein>
    <recommendedName>
        <fullName evidence="3">Acyl-CoA thioesterase</fullName>
    </recommendedName>
</protein>
<proteinExistence type="predicted"/>
<dbReference type="RefSeq" id="WP_004709656.1">
    <property type="nucleotide sequence ID" value="NZ_BBSR01000001.1"/>
</dbReference>
<dbReference type="EMBL" id="CP014019">
    <property type="protein sequence ID" value="AVF44795.1"/>
    <property type="molecule type" value="Genomic_DNA"/>
</dbReference>
<gene>
    <name evidence="1" type="ORF">AL533_10540</name>
</gene>
<sequence length="64" mass="7822">MKRYYKQTESVVSQWTTEQDCFLIENNSLSIDELKQHLPFSEEEIRVRRSVLGLVRRDQQMRLY</sequence>
<dbReference type="AlphaFoldDB" id="A0A2L1VI24"/>
<evidence type="ECO:0000313" key="2">
    <source>
        <dbReference type="Proteomes" id="UP000237921"/>
    </source>
</evidence>
<name>A0A2L1VI24_ACINO</name>